<sequence length="124" mass="13643">MTRRDPRVSHEKVVPGPVITRRLVPETGYCQASSTVNTQGPSTAAPCEFALRSHIVYADASVTGLPVPLNQPSLRVSDQAGQRLWRFVISYLPNSSGGIKTPGVLDGVKFYKKPHWTSRSKRIL</sequence>
<proteinExistence type="predicted"/>
<reference evidence="1" key="1">
    <citation type="submission" date="2022-08" db="EMBL/GenBank/DDBJ databases">
        <title>Genome Sequence of Pycnoporus sanguineus.</title>
        <authorList>
            <person name="Buettner E."/>
        </authorList>
    </citation>
    <scope>NUCLEOTIDE SEQUENCE</scope>
    <source>
        <strain evidence="1">CG-C14</strain>
    </source>
</reference>
<evidence type="ECO:0000313" key="2">
    <source>
        <dbReference type="Proteomes" id="UP001144978"/>
    </source>
</evidence>
<name>A0ACC1PSW1_9APHY</name>
<organism evidence="1 2">
    <name type="scientific">Trametes sanguinea</name>
    <dbReference type="NCBI Taxonomy" id="158606"/>
    <lineage>
        <taxon>Eukaryota</taxon>
        <taxon>Fungi</taxon>
        <taxon>Dikarya</taxon>
        <taxon>Basidiomycota</taxon>
        <taxon>Agaricomycotina</taxon>
        <taxon>Agaricomycetes</taxon>
        <taxon>Polyporales</taxon>
        <taxon>Polyporaceae</taxon>
        <taxon>Trametes</taxon>
    </lineage>
</organism>
<gene>
    <name evidence="1" type="ORF">NUW54_g6395</name>
</gene>
<evidence type="ECO:0000313" key="1">
    <source>
        <dbReference type="EMBL" id="KAJ3001477.1"/>
    </source>
</evidence>
<dbReference type="Proteomes" id="UP001144978">
    <property type="component" value="Unassembled WGS sequence"/>
</dbReference>
<protein>
    <submittedName>
        <fullName evidence="1">Uncharacterized protein</fullName>
    </submittedName>
</protein>
<keyword evidence="2" id="KW-1185">Reference proteome</keyword>
<dbReference type="EMBL" id="JANSHE010001700">
    <property type="protein sequence ID" value="KAJ3001477.1"/>
    <property type="molecule type" value="Genomic_DNA"/>
</dbReference>
<comment type="caution">
    <text evidence="1">The sequence shown here is derived from an EMBL/GenBank/DDBJ whole genome shotgun (WGS) entry which is preliminary data.</text>
</comment>
<accession>A0ACC1PSW1</accession>